<dbReference type="EMBL" id="CP070499">
    <property type="protein sequence ID" value="QSB14718.1"/>
    <property type="molecule type" value="Genomic_DNA"/>
</dbReference>
<evidence type="ECO:0000256" key="5">
    <source>
        <dbReference type="ARBA" id="ARBA00022842"/>
    </source>
</evidence>
<dbReference type="GO" id="GO:0090729">
    <property type="term" value="F:toxin activity"/>
    <property type="evidence" value="ECO:0007669"/>
    <property type="project" value="UniProtKB-KW"/>
</dbReference>
<protein>
    <recommendedName>
        <fullName evidence="6">Ribonuclease VapC</fullName>
        <shortName evidence="6">RNase VapC</shortName>
        <ecNumber evidence="6">3.1.-.-</ecNumber>
    </recommendedName>
    <alternativeName>
        <fullName evidence="6">Toxin VapC</fullName>
    </alternativeName>
</protein>
<feature type="binding site" evidence="6">
    <location>
        <position position="6"/>
    </location>
    <ligand>
        <name>Mg(2+)</name>
        <dbReference type="ChEBI" id="CHEBI:18420"/>
    </ligand>
</feature>
<gene>
    <name evidence="6" type="primary">vapC</name>
    <name evidence="8" type="ORF">JQS43_25230</name>
</gene>
<comment type="similarity">
    <text evidence="6">Belongs to the PINc/VapC protein family.</text>
</comment>
<evidence type="ECO:0000259" key="7">
    <source>
        <dbReference type="Pfam" id="PF01850"/>
    </source>
</evidence>
<evidence type="ECO:0000313" key="9">
    <source>
        <dbReference type="Proteomes" id="UP000662857"/>
    </source>
</evidence>
<dbReference type="AlphaFoldDB" id="A0A895YLG4"/>
<keyword evidence="4 6" id="KW-0378">Hydrolase</keyword>
<keyword evidence="2 6" id="KW-0540">Nuclease</keyword>
<dbReference type="Pfam" id="PF01850">
    <property type="entry name" value="PIN"/>
    <property type="match status" value="1"/>
</dbReference>
<organism evidence="8 9">
    <name type="scientific">Natronosporangium hydrolyticum</name>
    <dbReference type="NCBI Taxonomy" id="2811111"/>
    <lineage>
        <taxon>Bacteria</taxon>
        <taxon>Bacillati</taxon>
        <taxon>Actinomycetota</taxon>
        <taxon>Actinomycetes</taxon>
        <taxon>Micromonosporales</taxon>
        <taxon>Micromonosporaceae</taxon>
        <taxon>Natronosporangium</taxon>
    </lineage>
</organism>
<comment type="function">
    <text evidence="6">Toxic component of a toxin-antitoxin (TA) system. An RNase.</text>
</comment>
<dbReference type="GO" id="GO:0045926">
    <property type="term" value="P:negative regulation of growth"/>
    <property type="evidence" value="ECO:0007669"/>
    <property type="project" value="UniProtKB-ARBA"/>
</dbReference>
<dbReference type="Proteomes" id="UP000662857">
    <property type="component" value="Chromosome"/>
</dbReference>
<dbReference type="SUPFAM" id="SSF88723">
    <property type="entry name" value="PIN domain-like"/>
    <property type="match status" value="1"/>
</dbReference>
<dbReference type="RefSeq" id="WP_239676871.1">
    <property type="nucleotide sequence ID" value="NZ_CP070499.1"/>
</dbReference>
<keyword evidence="5 6" id="KW-0460">Magnesium</keyword>
<accession>A0A895YLG4</accession>
<comment type="cofactor">
    <cofactor evidence="6">
        <name>Mg(2+)</name>
        <dbReference type="ChEBI" id="CHEBI:18420"/>
    </cofactor>
</comment>
<dbReference type="InterPro" id="IPR029060">
    <property type="entry name" value="PIN-like_dom_sf"/>
</dbReference>
<dbReference type="GO" id="GO:0000287">
    <property type="term" value="F:magnesium ion binding"/>
    <property type="evidence" value="ECO:0007669"/>
    <property type="project" value="UniProtKB-UniRule"/>
</dbReference>
<evidence type="ECO:0000256" key="4">
    <source>
        <dbReference type="ARBA" id="ARBA00022801"/>
    </source>
</evidence>
<dbReference type="NCBIfam" id="TIGR00028">
    <property type="entry name" value="Mtu_PIN_fam"/>
    <property type="match status" value="1"/>
</dbReference>
<evidence type="ECO:0000256" key="3">
    <source>
        <dbReference type="ARBA" id="ARBA00022723"/>
    </source>
</evidence>
<keyword evidence="9" id="KW-1185">Reference proteome</keyword>
<keyword evidence="3 6" id="KW-0479">Metal-binding</keyword>
<evidence type="ECO:0000313" key="8">
    <source>
        <dbReference type="EMBL" id="QSB14718.1"/>
    </source>
</evidence>
<evidence type="ECO:0000256" key="6">
    <source>
        <dbReference type="HAMAP-Rule" id="MF_00265"/>
    </source>
</evidence>
<dbReference type="KEGG" id="nhy:JQS43_25230"/>
<dbReference type="InterPro" id="IPR002716">
    <property type="entry name" value="PIN_dom"/>
</dbReference>
<name>A0A895YLG4_9ACTN</name>
<evidence type="ECO:0000256" key="1">
    <source>
        <dbReference type="ARBA" id="ARBA00022649"/>
    </source>
</evidence>
<keyword evidence="1 6" id="KW-1277">Toxin-antitoxin system</keyword>
<feature type="domain" description="PIN" evidence="7">
    <location>
        <begin position="6"/>
        <end position="130"/>
    </location>
</feature>
<proteinExistence type="inferred from homology"/>
<dbReference type="InterPro" id="IPR022907">
    <property type="entry name" value="VapC_family"/>
</dbReference>
<dbReference type="InterPro" id="IPR006226">
    <property type="entry name" value="Mtu_PIN"/>
</dbReference>
<dbReference type="HAMAP" id="MF_00265">
    <property type="entry name" value="VapC_Nob1"/>
    <property type="match status" value="1"/>
</dbReference>
<dbReference type="GO" id="GO:0004540">
    <property type="term" value="F:RNA nuclease activity"/>
    <property type="evidence" value="ECO:0007669"/>
    <property type="project" value="InterPro"/>
</dbReference>
<evidence type="ECO:0000256" key="2">
    <source>
        <dbReference type="ARBA" id="ARBA00022722"/>
    </source>
</evidence>
<reference evidence="8" key="1">
    <citation type="submission" date="2021-02" db="EMBL/GenBank/DDBJ databases">
        <title>Natrosporangium hydrolyticum gen. nov., sp. nov, a haloalkaliphilic actinobacterium from a soda solonchak soil.</title>
        <authorList>
            <person name="Sorokin D.Y."/>
            <person name="Khijniak T.V."/>
            <person name="Zakharycheva A.P."/>
            <person name="Boueva O.V."/>
            <person name="Ariskina E.V."/>
            <person name="Hahnke R.L."/>
            <person name="Bunk B."/>
            <person name="Sproer C."/>
            <person name="Schumann P."/>
            <person name="Evtushenko L.I."/>
            <person name="Kublanov I.V."/>
        </authorList>
    </citation>
    <scope>NUCLEOTIDE SEQUENCE</scope>
    <source>
        <strain evidence="8">DSM 106523</strain>
    </source>
</reference>
<feature type="binding site" evidence="6">
    <location>
        <position position="107"/>
    </location>
    <ligand>
        <name>Mg(2+)</name>
        <dbReference type="ChEBI" id="CHEBI:18420"/>
    </ligand>
</feature>
<dbReference type="EC" id="3.1.-.-" evidence="6"/>
<dbReference type="GO" id="GO:0016788">
    <property type="term" value="F:hydrolase activity, acting on ester bonds"/>
    <property type="evidence" value="ECO:0007669"/>
    <property type="project" value="InterPro"/>
</dbReference>
<keyword evidence="6" id="KW-0800">Toxin</keyword>
<sequence>MSLLADVGVWLAAVWGRHVHHPVAASWFEQQPGGVILCRVTQMSLLRLLSNPAVMGADATSRRDAWAVVDRLRADDRVSWADEPLQLEHVWRAISARDDGSHKLWTDDYLAAFAQAADLSLVTLDRQLARRYPSVRVETLGPSLTAAN</sequence>